<dbReference type="OrthoDB" id="8532199at2"/>
<dbReference type="InterPro" id="IPR003591">
    <property type="entry name" value="Leu-rich_rpt_typical-subtyp"/>
</dbReference>
<keyword evidence="3" id="KW-0547">Nucleotide-binding</keyword>
<dbReference type="InterPro" id="IPR011009">
    <property type="entry name" value="Kinase-like_dom_sf"/>
</dbReference>
<dbReference type="Gene3D" id="3.80.10.10">
    <property type="entry name" value="Ribonuclease Inhibitor"/>
    <property type="match status" value="2"/>
</dbReference>
<gene>
    <name evidence="5" type="ORF">SAMN05421788_11865</name>
</gene>
<name>A0A173MBB2_9BACT</name>
<dbReference type="STRING" id="477680.SAMN05421788_11865"/>
<accession>A0A173MBB2</accession>
<sequence>MNTLQQLLSGELAGAKRVKLACGLTEFPQELFQLADTLEILDLSGNRLSDLPADFDRLHKLKILFCSDNLFTVFPEVLSRCSLLEMVGFKSNRIAVIPEAAFPPQLRWLILTNNCLEKIPAAIGQCIRLQKCMLAGNRLTGLPDEMRYCHNLQLLRISANEMATLPDWLFTLPRLSWLAMAGNPCCHQPAVTAPEWIHWNELEVTHQLGEGASGFVSTGNWHKHIQQQREIAVKLFKGEVTSDGLPQEEMNATVAAGTHVNLVQVLGQISHHPDQKKGLVLNLIPATFANLGNPPDFDTCTRDTFAAGTAFTIDTMLAVARALASVGAHLHARGIMHGDLYAHNILIDKAGGVLLVDYGAATMYNRAAVHAAAIERLEVRAYGCLLDDLLLHAAPEPAQQERRDGLLALRDACMQEQVLLRPSFETLVQQLG</sequence>
<keyword evidence="6" id="KW-1185">Reference proteome</keyword>
<feature type="binding site" evidence="3">
    <location>
        <position position="234"/>
    </location>
    <ligand>
        <name>ATP</name>
        <dbReference type="ChEBI" id="CHEBI:30616"/>
    </ligand>
</feature>
<dbReference type="PROSITE" id="PS50011">
    <property type="entry name" value="PROTEIN_KINASE_DOM"/>
    <property type="match status" value="1"/>
</dbReference>
<dbReference type="Pfam" id="PF00560">
    <property type="entry name" value="LRR_1"/>
    <property type="match status" value="1"/>
</dbReference>
<dbReference type="InterPro" id="IPR050216">
    <property type="entry name" value="LRR_domain-containing"/>
</dbReference>
<dbReference type="InterPro" id="IPR001611">
    <property type="entry name" value="Leu-rich_rpt"/>
</dbReference>
<keyword evidence="5" id="KW-0723">Serine/threonine-protein kinase</keyword>
<dbReference type="SMART" id="SM00369">
    <property type="entry name" value="LRR_TYP"/>
    <property type="match status" value="4"/>
</dbReference>
<evidence type="ECO:0000313" key="6">
    <source>
        <dbReference type="Proteomes" id="UP000186917"/>
    </source>
</evidence>
<dbReference type="PROSITE" id="PS51450">
    <property type="entry name" value="LRR"/>
    <property type="match status" value="1"/>
</dbReference>
<keyword evidence="2" id="KW-0677">Repeat</keyword>
<evidence type="ECO:0000256" key="1">
    <source>
        <dbReference type="ARBA" id="ARBA00022614"/>
    </source>
</evidence>
<keyword evidence="1" id="KW-0433">Leucine-rich repeat</keyword>
<dbReference type="GO" id="GO:0004674">
    <property type="term" value="F:protein serine/threonine kinase activity"/>
    <property type="evidence" value="ECO:0007669"/>
    <property type="project" value="UniProtKB-KW"/>
</dbReference>
<dbReference type="GO" id="GO:0005524">
    <property type="term" value="F:ATP binding"/>
    <property type="evidence" value="ECO:0007669"/>
    <property type="project" value="UniProtKB-UniRule"/>
</dbReference>
<dbReference type="AlphaFoldDB" id="A0A173MBB2"/>
<feature type="domain" description="Protein kinase" evidence="4">
    <location>
        <begin position="202"/>
        <end position="432"/>
    </location>
</feature>
<keyword evidence="5" id="KW-0808">Transferase</keyword>
<proteinExistence type="predicted"/>
<dbReference type="PROSITE" id="PS00107">
    <property type="entry name" value="PROTEIN_KINASE_ATP"/>
    <property type="match status" value="1"/>
</dbReference>
<dbReference type="PANTHER" id="PTHR48051">
    <property type="match status" value="1"/>
</dbReference>
<dbReference type="SMART" id="SM00364">
    <property type="entry name" value="LRR_BAC"/>
    <property type="match status" value="4"/>
</dbReference>
<dbReference type="Pfam" id="PF13855">
    <property type="entry name" value="LRR_8"/>
    <property type="match status" value="1"/>
</dbReference>
<dbReference type="PANTHER" id="PTHR48051:SF1">
    <property type="entry name" value="RAS SUPPRESSOR PROTEIN 1"/>
    <property type="match status" value="1"/>
</dbReference>
<dbReference type="SUPFAM" id="SSF52058">
    <property type="entry name" value="L domain-like"/>
    <property type="match status" value="1"/>
</dbReference>
<dbReference type="Proteomes" id="UP000186917">
    <property type="component" value="Unassembled WGS sequence"/>
</dbReference>
<evidence type="ECO:0000259" key="4">
    <source>
        <dbReference type="PROSITE" id="PS50011"/>
    </source>
</evidence>
<dbReference type="RefSeq" id="WP_076382941.1">
    <property type="nucleotide sequence ID" value="NZ_AP017422.1"/>
</dbReference>
<evidence type="ECO:0000256" key="2">
    <source>
        <dbReference type="ARBA" id="ARBA00022737"/>
    </source>
</evidence>
<dbReference type="GO" id="GO:0005737">
    <property type="term" value="C:cytoplasm"/>
    <property type="evidence" value="ECO:0007669"/>
    <property type="project" value="TreeGrafter"/>
</dbReference>
<dbReference type="InterPro" id="IPR001245">
    <property type="entry name" value="Ser-Thr/Tyr_kinase_cat_dom"/>
</dbReference>
<protein>
    <submittedName>
        <fullName evidence="5">Serine/threonine protein kinase</fullName>
    </submittedName>
</protein>
<organism evidence="5 6">
    <name type="scientific">Filimonas lacunae</name>
    <dbReference type="NCBI Taxonomy" id="477680"/>
    <lineage>
        <taxon>Bacteria</taxon>
        <taxon>Pseudomonadati</taxon>
        <taxon>Bacteroidota</taxon>
        <taxon>Chitinophagia</taxon>
        <taxon>Chitinophagales</taxon>
        <taxon>Chitinophagaceae</taxon>
        <taxon>Filimonas</taxon>
    </lineage>
</organism>
<dbReference type="SUPFAM" id="SSF56112">
    <property type="entry name" value="Protein kinase-like (PK-like)"/>
    <property type="match status" value="1"/>
</dbReference>
<dbReference type="InterPro" id="IPR000719">
    <property type="entry name" value="Prot_kinase_dom"/>
</dbReference>
<evidence type="ECO:0000256" key="3">
    <source>
        <dbReference type="PROSITE-ProRule" id="PRU10141"/>
    </source>
</evidence>
<evidence type="ECO:0000313" key="5">
    <source>
        <dbReference type="EMBL" id="SIT34721.1"/>
    </source>
</evidence>
<dbReference type="Gene3D" id="3.30.200.20">
    <property type="entry name" value="Phosphorylase Kinase, domain 1"/>
    <property type="match status" value="1"/>
</dbReference>
<dbReference type="EMBL" id="FTOR01000018">
    <property type="protein sequence ID" value="SIT34721.1"/>
    <property type="molecule type" value="Genomic_DNA"/>
</dbReference>
<keyword evidence="3" id="KW-0067">ATP-binding</keyword>
<dbReference type="InterPro" id="IPR032675">
    <property type="entry name" value="LRR_dom_sf"/>
</dbReference>
<keyword evidence="5" id="KW-0418">Kinase</keyword>
<dbReference type="InterPro" id="IPR017441">
    <property type="entry name" value="Protein_kinase_ATP_BS"/>
</dbReference>
<reference evidence="6" key="1">
    <citation type="submission" date="2017-01" db="EMBL/GenBank/DDBJ databases">
        <authorList>
            <person name="Varghese N."/>
            <person name="Submissions S."/>
        </authorList>
    </citation>
    <scope>NUCLEOTIDE SEQUENCE [LARGE SCALE GENOMIC DNA]</scope>
    <source>
        <strain evidence="6">DSM 21054</strain>
    </source>
</reference>
<dbReference type="KEGG" id="fln:FLA_0815"/>
<dbReference type="Pfam" id="PF07714">
    <property type="entry name" value="PK_Tyr_Ser-Thr"/>
    <property type="match status" value="1"/>
</dbReference>
<dbReference type="Gene3D" id="1.10.510.10">
    <property type="entry name" value="Transferase(Phosphotransferase) domain 1"/>
    <property type="match status" value="1"/>
</dbReference>